<dbReference type="PANTHER" id="PTHR11609">
    <property type="entry name" value="PURINE BIOSYNTHESIS PROTEIN 6/7, PUR6/7"/>
    <property type="match status" value="1"/>
</dbReference>
<proteinExistence type="inferred from homology"/>
<evidence type="ECO:0000313" key="8">
    <source>
        <dbReference type="Proteomes" id="UP000191153"/>
    </source>
</evidence>
<feature type="binding site" evidence="4">
    <location>
        <position position="142"/>
    </location>
    <ligand>
        <name>ATP</name>
        <dbReference type="ChEBI" id="CHEBI:30616"/>
    </ligand>
</feature>
<dbReference type="OrthoDB" id="9804625at2"/>
<evidence type="ECO:0000313" key="7">
    <source>
        <dbReference type="EMBL" id="SJZ40822.1"/>
    </source>
</evidence>
<dbReference type="EMBL" id="FUWX01000005">
    <property type="protein sequence ID" value="SJZ40822.1"/>
    <property type="molecule type" value="Genomic_DNA"/>
</dbReference>
<comment type="pathway">
    <text evidence="4 5">Purine metabolism; IMP biosynthesis via de novo pathway; 5-amino-1-(5-phospho-D-ribosyl)imidazole-4-carboxylate from 5-amino-1-(5-phospho-D-ribosyl)imidazole (N5-CAIR route): step 1/2.</text>
</comment>
<organism evidence="7 8">
    <name type="scientific">Cetobacterium ceti</name>
    <dbReference type="NCBI Taxonomy" id="180163"/>
    <lineage>
        <taxon>Bacteria</taxon>
        <taxon>Fusobacteriati</taxon>
        <taxon>Fusobacteriota</taxon>
        <taxon>Fusobacteriia</taxon>
        <taxon>Fusobacteriales</taxon>
        <taxon>Fusobacteriaceae</taxon>
        <taxon>Cetobacterium</taxon>
    </lineage>
</organism>
<evidence type="ECO:0000256" key="3">
    <source>
        <dbReference type="ARBA" id="ARBA00022840"/>
    </source>
</evidence>
<feature type="binding site" evidence="4">
    <location>
        <position position="102"/>
    </location>
    <ligand>
        <name>ATP</name>
        <dbReference type="ChEBI" id="CHEBI:30616"/>
    </ligand>
</feature>
<dbReference type="SUPFAM" id="SSF56059">
    <property type="entry name" value="Glutathione synthetase ATP-binding domain-like"/>
    <property type="match status" value="1"/>
</dbReference>
<dbReference type="GO" id="GO:0006189">
    <property type="term" value="P:'de novo' IMP biosynthetic process"/>
    <property type="evidence" value="ECO:0007669"/>
    <property type="project" value="UniProtKB-UniRule"/>
</dbReference>
<dbReference type="PROSITE" id="PS50975">
    <property type="entry name" value="ATP_GRASP"/>
    <property type="match status" value="1"/>
</dbReference>
<dbReference type="HAMAP" id="MF_01928">
    <property type="entry name" value="PurK"/>
    <property type="match status" value="1"/>
</dbReference>
<dbReference type="NCBIfam" id="TIGR01161">
    <property type="entry name" value="purK"/>
    <property type="match status" value="1"/>
</dbReference>
<dbReference type="InterPro" id="IPR054350">
    <property type="entry name" value="PurT/PurK_preATP-grasp"/>
</dbReference>
<comment type="function">
    <text evidence="5">Catalyzes the ATP-dependent conversion of 5-aminoimidazole ribonucleotide (AIR) and HCO(3)- to N5-carboxyaminoimidazole ribonucleotide (N5-CAIR).</text>
</comment>
<evidence type="ECO:0000256" key="5">
    <source>
        <dbReference type="RuleBase" id="RU361200"/>
    </source>
</evidence>
<evidence type="ECO:0000259" key="6">
    <source>
        <dbReference type="PROSITE" id="PS50975"/>
    </source>
</evidence>
<keyword evidence="2 4" id="KW-0658">Purine biosynthesis</keyword>
<keyword evidence="8" id="KW-1185">Reference proteome</keyword>
<comment type="similarity">
    <text evidence="4 5">Belongs to the PurK/PurT family.</text>
</comment>
<dbReference type="NCBIfam" id="NF004675">
    <property type="entry name" value="PRK06019.1-1"/>
    <property type="match status" value="1"/>
</dbReference>
<dbReference type="GO" id="GO:0034028">
    <property type="term" value="F:5-(carboxyamino)imidazole ribonucleotide synthase activity"/>
    <property type="evidence" value="ECO:0007669"/>
    <property type="project" value="UniProtKB-UniRule"/>
</dbReference>
<keyword evidence="4 5" id="KW-0436">Ligase</keyword>
<feature type="binding site" evidence="4">
    <location>
        <position position="205"/>
    </location>
    <ligand>
        <name>ATP</name>
        <dbReference type="ChEBI" id="CHEBI:30616"/>
    </ligand>
</feature>
<comment type="function">
    <text evidence="4">Catalyzes the ATP-dependent conversion of 5-aminoimidazole ribonucleotide (AIR) and HCO(3)(-) to N5-carboxyaminoimidazole ribonucleotide (N5-CAIR).</text>
</comment>
<dbReference type="UniPathway" id="UPA00074">
    <property type="reaction ID" value="UER00942"/>
</dbReference>
<dbReference type="Gene3D" id="3.40.50.20">
    <property type="match status" value="1"/>
</dbReference>
<dbReference type="AlphaFoldDB" id="A0A1T4KEH6"/>
<feature type="binding site" evidence="4">
    <location>
        <begin position="259"/>
        <end position="260"/>
    </location>
    <ligand>
        <name>ATP</name>
        <dbReference type="ChEBI" id="CHEBI:30616"/>
    </ligand>
</feature>
<keyword evidence="3 4" id="KW-0067">ATP-binding</keyword>
<dbReference type="InterPro" id="IPR011054">
    <property type="entry name" value="Rudment_hybrid_motif"/>
</dbReference>
<sequence length="363" mass="41536">MEKYVGILGGGQLALMLCESGEKLNYKTLVLDPDINGCSKNSANIYLNTDYENEVALEYLGERASVITYEFENVPRNTIGILEKYRANVPQGYRPLYISQNRLREKNAVKELGIKVPQFKSITSKEELLKGMKEIKGPWILKSLTGGYDGKGQKIIETEMDGKTLEINGEFILEEKIALKKEVSLMIIRGVNGDIVTFPIGENLHRNGILYKSIVPGRVSEGIKREVLTMGRKIIEELNFYGPLGIEFFIDENDEIYFNEMAPRPHNTIHYSIDACDYSQFDLILKGLMGENIKNPKLLSPVVMINILGEDKERYLKLKDKENWKIKLYGKTPWKNGRKMGHINILGNSLEEIEEEIKKYWEE</sequence>
<dbReference type="STRING" id="180163.SAMN02745174_00390"/>
<feature type="binding site" evidence="4">
    <location>
        <position position="182"/>
    </location>
    <ligand>
        <name>ATP</name>
        <dbReference type="ChEBI" id="CHEBI:30616"/>
    </ligand>
</feature>
<dbReference type="InterPro" id="IPR016185">
    <property type="entry name" value="PreATP-grasp_dom_sf"/>
</dbReference>
<feature type="binding site" evidence="4">
    <location>
        <begin position="147"/>
        <end position="153"/>
    </location>
    <ligand>
        <name>ATP</name>
        <dbReference type="ChEBI" id="CHEBI:30616"/>
    </ligand>
</feature>
<dbReference type="Pfam" id="PF17769">
    <property type="entry name" value="PurK_C"/>
    <property type="match status" value="1"/>
</dbReference>
<dbReference type="GO" id="GO:0005524">
    <property type="term" value="F:ATP binding"/>
    <property type="evidence" value="ECO:0007669"/>
    <property type="project" value="UniProtKB-UniRule"/>
</dbReference>
<feature type="domain" description="ATP-grasp" evidence="6">
    <location>
        <begin position="106"/>
        <end position="289"/>
    </location>
</feature>
<accession>A0A1T4KEH6</accession>
<protein>
    <recommendedName>
        <fullName evidence="4 5">N5-carboxyaminoimidazole ribonucleotide synthase</fullName>
        <shortName evidence="4 5">N5-CAIR synthase</shortName>
        <ecNumber evidence="4 5">6.3.4.18</ecNumber>
    </recommendedName>
    <alternativeName>
        <fullName evidence="4 5">5-(carboxyamino)imidazole ribonucleotide synthetase</fullName>
    </alternativeName>
</protein>
<dbReference type="GO" id="GO:0004638">
    <property type="term" value="F:phosphoribosylaminoimidazole carboxylase activity"/>
    <property type="evidence" value="ECO:0007669"/>
    <property type="project" value="InterPro"/>
</dbReference>
<dbReference type="InterPro" id="IPR011761">
    <property type="entry name" value="ATP-grasp"/>
</dbReference>
<dbReference type="Proteomes" id="UP000191153">
    <property type="component" value="Unassembled WGS sequence"/>
</dbReference>
<dbReference type="SUPFAM" id="SSF52440">
    <property type="entry name" value="PreATP-grasp domain"/>
    <property type="match status" value="1"/>
</dbReference>
<dbReference type="SUPFAM" id="SSF51246">
    <property type="entry name" value="Rudiment single hybrid motif"/>
    <property type="match status" value="1"/>
</dbReference>
<dbReference type="Pfam" id="PF22660">
    <property type="entry name" value="RS_preATP-grasp-like"/>
    <property type="match status" value="1"/>
</dbReference>
<dbReference type="EC" id="6.3.4.18" evidence="4 5"/>
<evidence type="ECO:0000256" key="2">
    <source>
        <dbReference type="ARBA" id="ARBA00022755"/>
    </source>
</evidence>
<dbReference type="GO" id="GO:0005829">
    <property type="term" value="C:cytosol"/>
    <property type="evidence" value="ECO:0007669"/>
    <property type="project" value="TreeGrafter"/>
</dbReference>
<dbReference type="PANTHER" id="PTHR11609:SF5">
    <property type="entry name" value="PHOSPHORIBOSYLAMINOIMIDAZOLE CARBOXYLASE"/>
    <property type="match status" value="1"/>
</dbReference>
<dbReference type="Gene3D" id="3.30.470.20">
    <property type="entry name" value="ATP-grasp fold, B domain"/>
    <property type="match status" value="1"/>
</dbReference>
<dbReference type="RefSeq" id="WP_078692939.1">
    <property type="nucleotide sequence ID" value="NZ_FUWX01000005.1"/>
</dbReference>
<dbReference type="Pfam" id="PF02222">
    <property type="entry name" value="ATP-grasp"/>
    <property type="match status" value="1"/>
</dbReference>
<gene>
    <name evidence="4 5" type="primary">purK</name>
    <name evidence="7" type="ORF">SAMN02745174_00390</name>
</gene>
<keyword evidence="1 4" id="KW-0547">Nucleotide-binding</keyword>
<evidence type="ECO:0000256" key="4">
    <source>
        <dbReference type="HAMAP-Rule" id="MF_01928"/>
    </source>
</evidence>
<evidence type="ECO:0000256" key="1">
    <source>
        <dbReference type="ARBA" id="ARBA00022741"/>
    </source>
</evidence>
<reference evidence="7 8" key="1">
    <citation type="submission" date="2017-02" db="EMBL/GenBank/DDBJ databases">
        <authorList>
            <person name="Peterson S.W."/>
        </authorList>
    </citation>
    <scope>NUCLEOTIDE SEQUENCE [LARGE SCALE GENOMIC DNA]</scope>
    <source>
        <strain evidence="7 8">ATCC 700028</strain>
    </source>
</reference>
<comment type="subunit">
    <text evidence="4 5">Homodimer.</text>
</comment>
<name>A0A1T4KEH6_9FUSO</name>
<dbReference type="InterPro" id="IPR013815">
    <property type="entry name" value="ATP_grasp_subdomain_1"/>
</dbReference>
<dbReference type="Gene3D" id="3.30.1490.20">
    <property type="entry name" value="ATP-grasp fold, A domain"/>
    <property type="match status" value="1"/>
</dbReference>
<dbReference type="InterPro" id="IPR005875">
    <property type="entry name" value="PurK"/>
</dbReference>
<dbReference type="GO" id="GO:0046872">
    <property type="term" value="F:metal ion binding"/>
    <property type="evidence" value="ECO:0007669"/>
    <property type="project" value="InterPro"/>
</dbReference>
<feature type="binding site" evidence="4">
    <location>
        <begin position="174"/>
        <end position="177"/>
    </location>
    <ligand>
        <name>ATP</name>
        <dbReference type="ChEBI" id="CHEBI:30616"/>
    </ligand>
</feature>
<comment type="catalytic activity">
    <reaction evidence="4 5">
        <text>5-amino-1-(5-phospho-beta-D-ribosyl)imidazole + hydrogencarbonate + ATP = 5-carboxyamino-1-(5-phospho-D-ribosyl)imidazole + ADP + phosphate + 2 H(+)</text>
        <dbReference type="Rhea" id="RHEA:19317"/>
        <dbReference type="ChEBI" id="CHEBI:15378"/>
        <dbReference type="ChEBI" id="CHEBI:17544"/>
        <dbReference type="ChEBI" id="CHEBI:30616"/>
        <dbReference type="ChEBI" id="CHEBI:43474"/>
        <dbReference type="ChEBI" id="CHEBI:58730"/>
        <dbReference type="ChEBI" id="CHEBI:137981"/>
        <dbReference type="ChEBI" id="CHEBI:456216"/>
        <dbReference type="EC" id="6.3.4.18"/>
    </reaction>
</comment>
<dbReference type="InterPro" id="IPR003135">
    <property type="entry name" value="ATP-grasp_carboxylate-amine"/>
</dbReference>
<dbReference type="InterPro" id="IPR040686">
    <property type="entry name" value="PurK_C"/>
</dbReference>